<proteinExistence type="predicted"/>
<evidence type="ECO:0000313" key="2">
    <source>
        <dbReference type="Proteomes" id="UP001303046"/>
    </source>
</evidence>
<name>A0ABR1BQE7_NECAM</name>
<dbReference type="Proteomes" id="UP001303046">
    <property type="component" value="Unassembled WGS sequence"/>
</dbReference>
<keyword evidence="2" id="KW-1185">Reference proteome</keyword>
<reference evidence="1 2" key="1">
    <citation type="submission" date="2023-08" db="EMBL/GenBank/DDBJ databases">
        <title>A Necator americanus chromosomal reference genome.</title>
        <authorList>
            <person name="Ilik V."/>
            <person name="Petrzelkova K.J."/>
            <person name="Pardy F."/>
            <person name="Fuh T."/>
            <person name="Niatou-Singa F.S."/>
            <person name="Gouil Q."/>
            <person name="Baker L."/>
            <person name="Ritchie M.E."/>
            <person name="Jex A.R."/>
            <person name="Gazzola D."/>
            <person name="Li H."/>
            <person name="Toshio Fujiwara R."/>
            <person name="Zhan B."/>
            <person name="Aroian R.V."/>
            <person name="Pafco B."/>
            <person name="Schwarz E.M."/>
        </authorList>
    </citation>
    <scope>NUCLEOTIDE SEQUENCE [LARGE SCALE GENOMIC DNA]</scope>
    <source>
        <strain evidence="1 2">Aroian</strain>
        <tissue evidence="1">Whole animal</tissue>
    </source>
</reference>
<sequence>MKILAVLRIIWRRIRRTRKGKMIVNTKKQRIYLKNLFPTYISFCRPLPPSILAENGKTQETEHRFYVMSSSSDNSEAQLSDESTDEDGYAKILDDNQDINPPFKQYEVDNYTQFFVMPLPENLLIKSVTLPTKFIPVCTSTPIRRCVSDNPVVSTSGSNLHFWRLEVKRMSVPRSKPPPLPIEESDEDNLVVVDGKEQEFWELEIPRDEKLDAENASLYSDEPTLVLKEDPVQNLNETFIEEVTIYVDSDVESTANRTFIVDPSTAFLLNEIFMSKSVTV</sequence>
<gene>
    <name evidence="1" type="primary">Necator_chrI.g1293</name>
    <name evidence="1" type="ORF">RB195_005167</name>
</gene>
<evidence type="ECO:0000313" key="1">
    <source>
        <dbReference type="EMBL" id="KAK6727301.1"/>
    </source>
</evidence>
<comment type="caution">
    <text evidence="1">The sequence shown here is derived from an EMBL/GenBank/DDBJ whole genome shotgun (WGS) entry which is preliminary data.</text>
</comment>
<protein>
    <submittedName>
        <fullName evidence="1">Uncharacterized protein</fullName>
    </submittedName>
</protein>
<organism evidence="1 2">
    <name type="scientific">Necator americanus</name>
    <name type="common">Human hookworm</name>
    <dbReference type="NCBI Taxonomy" id="51031"/>
    <lineage>
        <taxon>Eukaryota</taxon>
        <taxon>Metazoa</taxon>
        <taxon>Ecdysozoa</taxon>
        <taxon>Nematoda</taxon>
        <taxon>Chromadorea</taxon>
        <taxon>Rhabditida</taxon>
        <taxon>Rhabditina</taxon>
        <taxon>Rhabditomorpha</taxon>
        <taxon>Strongyloidea</taxon>
        <taxon>Ancylostomatidae</taxon>
        <taxon>Bunostominae</taxon>
        <taxon>Necator</taxon>
    </lineage>
</organism>
<dbReference type="EMBL" id="JAVFWL010000001">
    <property type="protein sequence ID" value="KAK6727301.1"/>
    <property type="molecule type" value="Genomic_DNA"/>
</dbReference>
<accession>A0ABR1BQE7</accession>